<dbReference type="GeneID" id="60321636"/>
<gene>
    <name evidence="1" type="primary">76</name>
    <name evidence="1" type="ORF">SEA_AMINAY_76</name>
</gene>
<accession>A0A345KV60</accession>
<reference evidence="2" key="1">
    <citation type="submission" date="2018-06" db="EMBL/GenBank/DDBJ databases">
        <authorList>
            <person name="Zhirakovskaya E."/>
        </authorList>
    </citation>
    <scope>NUCLEOTIDE SEQUENCE [LARGE SCALE GENOMIC DNA]</scope>
</reference>
<keyword evidence="2" id="KW-1185">Reference proteome</keyword>
<dbReference type="InterPro" id="IPR058002">
    <property type="entry name" value="Gp82"/>
</dbReference>
<dbReference type="EMBL" id="MH509442">
    <property type="protein sequence ID" value="AXH46912.1"/>
    <property type="molecule type" value="Genomic_DNA"/>
</dbReference>
<evidence type="ECO:0000313" key="1">
    <source>
        <dbReference type="EMBL" id="AXH46912.1"/>
    </source>
</evidence>
<proteinExistence type="predicted"/>
<name>A0A345KV60_9CAUD</name>
<dbReference type="Proteomes" id="UP000259472">
    <property type="component" value="Segment"/>
</dbReference>
<evidence type="ECO:0000313" key="2">
    <source>
        <dbReference type="Proteomes" id="UP000259472"/>
    </source>
</evidence>
<protein>
    <submittedName>
        <fullName evidence="1">Uncharacterized protein</fullName>
    </submittedName>
</protein>
<organism evidence="1 2">
    <name type="scientific">Mycobacterium phage Aminay</name>
    <dbReference type="NCBI Taxonomy" id="2250291"/>
    <lineage>
        <taxon>Viruses</taxon>
        <taxon>Duplodnaviria</taxon>
        <taxon>Heunggongvirae</taxon>
        <taxon>Uroviricota</taxon>
        <taxon>Caudoviricetes</taxon>
        <taxon>Weiservirinae</taxon>
        <taxon>Aminayvirus</taxon>
        <taxon>Aminayvirus aminay</taxon>
    </lineage>
</organism>
<dbReference type="RefSeq" id="YP_009950226.1">
    <property type="nucleotide sequence ID" value="NC_051588.1"/>
</dbReference>
<dbReference type="KEGG" id="vg:60321636"/>
<dbReference type="Pfam" id="PF25735">
    <property type="entry name" value="Phage_L5_gp82"/>
    <property type="match status" value="1"/>
</dbReference>
<sequence>MMPAALGPWLAGERVEVYRCRPRGDWSIRLPGGQVIGHADEVDLDEVEFRVQPAGRERARAEKRRNVHAYVVGRVGAGAHAGRPVTYRPAVDDTFVWLDTGEPVHRAAAVTLHADGSATALV</sequence>